<evidence type="ECO:0000259" key="1">
    <source>
        <dbReference type="PROSITE" id="PS50943"/>
    </source>
</evidence>
<dbReference type="Gene3D" id="1.10.260.40">
    <property type="entry name" value="lambda repressor-like DNA-binding domains"/>
    <property type="match status" value="1"/>
</dbReference>
<accession>A0ABS3YZA0</accession>
<organism evidence="2 3">
    <name type="scientific">Niastella soli</name>
    <dbReference type="NCBI Taxonomy" id="2821487"/>
    <lineage>
        <taxon>Bacteria</taxon>
        <taxon>Pseudomonadati</taxon>
        <taxon>Bacteroidota</taxon>
        <taxon>Chitinophagia</taxon>
        <taxon>Chitinophagales</taxon>
        <taxon>Chitinophagaceae</taxon>
        <taxon>Niastella</taxon>
    </lineage>
</organism>
<dbReference type="CDD" id="cd00093">
    <property type="entry name" value="HTH_XRE"/>
    <property type="match status" value="1"/>
</dbReference>
<feature type="domain" description="HTH cro/C1-type" evidence="1">
    <location>
        <begin position="1"/>
        <end position="46"/>
    </location>
</feature>
<gene>
    <name evidence="2" type="ORF">J7I42_23160</name>
</gene>
<proteinExistence type="predicted"/>
<dbReference type="Proteomes" id="UP000677244">
    <property type="component" value="Unassembled WGS sequence"/>
</dbReference>
<protein>
    <submittedName>
        <fullName evidence="2">Helix-turn-helix transcriptional regulator</fullName>
    </submittedName>
</protein>
<comment type="caution">
    <text evidence="2">The sequence shown here is derived from an EMBL/GenBank/DDBJ whole genome shotgun (WGS) entry which is preliminary data.</text>
</comment>
<dbReference type="Pfam" id="PF01381">
    <property type="entry name" value="HTH_3"/>
    <property type="match status" value="1"/>
</dbReference>
<sequence>MSQQELADTAEISKITVQRIENAKYSVTLDTLISIAEALNVPLKKLVDY</sequence>
<dbReference type="InterPro" id="IPR010982">
    <property type="entry name" value="Lambda_DNA-bd_dom_sf"/>
</dbReference>
<name>A0ABS3YZA0_9BACT</name>
<reference evidence="2 3" key="1">
    <citation type="submission" date="2021-03" db="EMBL/GenBank/DDBJ databases">
        <title>Assistant Professor.</title>
        <authorList>
            <person name="Huq M.A."/>
        </authorList>
    </citation>
    <scope>NUCLEOTIDE SEQUENCE [LARGE SCALE GENOMIC DNA]</scope>
    <source>
        <strain evidence="2 3">MAH-29</strain>
    </source>
</reference>
<keyword evidence="3" id="KW-1185">Reference proteome</keyword>
<dbReference type="EMBL" id="JAGHKO010000005">
    <property type="protein sequence ID" value="MBO9203208.1"/>
    <property type="molecule type" value="Genomic_DNA"/>
</dbReference>
<dbReference type="SUPFAM" id="SSF47413">
    <property type="entry name" value="lambda repressor-like DNA-binding domains"/>
    <property type="match status" value="1"/>
</dbReference>
<dbReference type="InterPro" id="IPR001387">
    <property type="entry name" value="Cro/C1-type_HTH"/>
</dbReference>
<evidence type="ECO:0000313" key="3">
    <source>
        <dbReference type="Proteomes" id="UP000677244"/>
    </source>
</evidence>
<dbReference type="SMART" id="SM00530">
    <property type="entry name" value="HTH_XRE"/>
    <property type="match status" value="1"/>
</dbReference>
<evidence type="ECO:0000313" key="2">
    <source>
        <dbReference type="EMBL" id="MBO9203208.1"/>
    </source>
</evidence>
<dbReference type="PROSITE" id="PS50943">
    <property type="entry name" value="HTH_CROC1"/>
    <property type="match status" value="1"/>
</dbReference>